<feature type="transmembrane region" description="Helical" evidence="9">
    <location>
        <begin position="81"/>
        <end position="102"/>
    </location>
</feature>
<dbReference type="GO" id="GO:0005886">
    <property type="term" value="C:plasma membrane"/>
    <property type="evidence" value="ECO:0007669"/>
    <property type="project" value="UniProtKB-SubCell"/>
</dbReference>
<feature type="compositionally biased region" description="Basic and acidic residues" evidence="8">
    <location>
        <begin position="226"/>
        <end position="235"/>
    </location>
</feature>
<keyword evidence="3" id="KW-1003">Cell membrane</keyword>
<dbReference type="GO" id="GO:0034702">
    <property type="term" value="C:monoatomic ion channel complex"/>
    <property type="evidence" value="ECO:0007669"/>
    <property type="project" value="UniProtKB-KW"/>
</dbReference>
<dbReference type="PANTHER" id="PTHR46480:SF1">
    <property type="entry name" value="VOLTAGE-GATED HYDROGEN CHANNEL 1"/>
    <property type="match status" value="1"/>
</dbReference>
<protein>
    <submittedName>
        <fullName evidence="10">Uncharacterized protein</fullName>
    </submittedName>
</protein>
<evidence type="ECO:0000313" key="11">
    <source>
        <dbReference type="Proteomes" id="UP000683360"/>
    </source>
</evidence>
<evidence type="ECO:0000256" key="8">
    <source>
        <dbReference type="SAM" id="MobiDB-lite"/>
    </source>
</evidence>
<feature type="transmembrane region" description="Helical" evidence="9">
    <location>
        <begin position="290"/>
        <end position="313"/>
    </location>
</feature>
<comment type="caution">
    <text evidence="10">The sequence shown here is derived from an EMBL/GenBank/DDBJ whole genome shotgun (WGS) entry which is preliminary data.</text>
</comment>
<feature type="region of interest" description="Disordered" evidence="8">
    <location>
        <begin position="211"/>
        <end position="240"/>
    </location>
</feature>
<comment type="subcellular location">
    <subcellularLocation>
        <location evidence="1">Cell membrane</location>
        <topology evidence="1">Multi-pass membrane protein</topology>
    </subcellularLocation>
</comment>
<evidence type="ECO:0000256" key="7">
    <source>
        <dbReference type="SAM" id="Coils"/>
    </source>
</evidence>
<feature type="coiled-coil region" evidence="7">
    <location>
        <begin position="328"/>
        <end position="355"/>
    </location>
</feature>
<keyword evidence="9" id="KW-1133">Transmembrane helix</keyword>
<keyword evidence="7" id="KW-0175">Coiled coil</keyword>
<keyword evidence="2" id="KW-0813">Transport</keyword>
<reference evidence="10" key="1">
    <citation type="submission" date="2021-03" db="EMBL/GenBank/DDBJ databases">
        <authorList>
            <person name="Bekaert M."/>
        </authorList>
    </citation>
    <scope>NUCLEOTIDE SEQUENCE</scope>
</reference>
<gene>
    <name evidence="10" type="ORF">MEDL_27704</name>
</gene>
<dbReference type="InterPro" id="IPR031846">
    <property type="entry name" value="Hvcn1"/>
</dbReference>
<evidence type="ECO:0000256" key="1">
    <source>
        <dbReference type="ARBA" id="ARBA00004651"/>
    </source>
</evidence>
<dbReference type="GO" id="GO:0030171">
    <property type="term" value="F:voltage-gated proton channel activity"/>
    <property type="evidence" value="ECO:0007669"/>
    <property type="project" value="InterPro"/>
</dbReference>
<evidence type="ECO:0000256" key="2">
    <source>
        <dbReference type="ARBA" id="ARBA00022448"/>
    </source>
</evidence>
<evidence type="ECO:0000256" key="5">
    <source>
        <dbReference type="ARBA" id="ARBA00023065"/>
    </source>
</evidence>
<sequence>MKPEAGGTQKSKRNFEKAMGKLAAGSLTFAKAYSNGEAKSQIDHLEQELEEEIKRDTKSVPDTKVARFLHKGRKLLRSKNVLMMIVILNVIDCGLVLGELILDLHHVKDILTNVEQSSATFLENLQNKYPNEIEYTDLSYLGEIYSKLSKADIEWKNDTSSDPVPKAVKQDYIGYKVRRFVFEDIKITKNEVGTKNERLHKGHIGHYYFGQHRSKRSSGSDNINSSEDKDHKHSTPESTEEQIARGFHATSIGIVLILLTEVFDACIVALSFVVDLVFLKGLSVYTIQEFVFILAFMLPWGVIRVVNSLVVAVRDHECFRLKLLFTQKKRVDGENNGLRQEKAKLLEQIELLKKLCLVEGIDEWKVQQNLVPTSTNKARGLKGSFASLAFGSLVGTKENGRSFWNMLHAPKMRRGKSEEWTGKLGVSKEDTISLKDCHKNSISGSTQNLKKNKVITQQLSHQFTVESDPGTAEKKSRFKAIKRFLKRQETVSSYSSNDTIDKLSSNHTPTCSIDDDSVGVSIPSGINIGFELQRSDDELNETTEFIDQTNYQSQKTNDNEDV</sequence>
<evidence type="ECO:0000256" key="6">
    <source>
        <dbReference type="ARBA" id="ARBA00023303"/>
    </source>
</evidence>
<dbReference type="OrthoDB" id="427456at2759"/>
<keyword evidence="6" id="KW-0407">Ion channel</keyword>
<keyword evidence="4" id="KW-0851">Voltage-gated channel</keyword>
<evidence type="ECO:0000256" key="3">
    <source>
        <dbReference type="ARBA" id="ARBA00022475"/>
    </source>
</evidence>
<keyword evidence="5" id="KW-0406">Ion transport</keyword>
<keyword evidence="9" id="KW-0812">Transmembrane</keyword>
<proteinExistence type="predicted"/>
<dbReference type="EMBL" id="CAJPWZ010001387">
    <property type="protein sequence ID" value="CAG2213821.1"/>
    <property type="molecule type" value="Genomic_DNA"/>
</dbReference>
<dbReference type="AlphaFoldDB" id="A0A8S3RZL6"/>
<evidence type="ECO:0000256" key="9">
    <source>
        <dbReference type="SAM" id="Phobius"/>
    </source>
</evidence>
<name>A0A8S3RZL6_MYTED</name>
<evidence type="ECO:0000313" key="10">
    <source>
        <dbReference type="EMBL" id="CAG2213821.1"/>
    </source>
</evidence>
<accession>A0A8S3RZL6</accession>
<keyword evidence="11" id="KW-1185">Reference proteome</keyword>
<keyword evidence="9" id="KW-0472">Membrane</keyword>
<dbReference type="PANTHER" id="PTHR46480">
    <property type="entry name" value="F20B24.22"/>
    <property type="match status" value="1"/>
</dbReference>
<dbReference type="Proteomes" id="UP000683360">
    <property type="component" value="Unassembled WGS sequence"/>
</dbReference>
<organism evidence="10 11">
    <name type="scientific">Mytilus edulis</name>
    <name type="common">Blue mussel</name>
    <dbReference type="NCBI Taxonomy" id="6550"/>
    <lineage>
        <taxon>Eukaryota</taxon>
        <taxon>Metazoa</taxon>
        <taxon>Spiralia</taxon>
        <taxon>Lophotrochozoa</taxon>
        <taxon>Mollusca</taxon>
        <taxon>Bivalvia</taxon>
        <taxon>Autobranchia</taxon>
        <taxon>Pteriomorphia</taxon>
        <taxon>Mytilida</taxon>
        <taxon>Mytiloidea</taxon>
        <taxon>Mytilidae</taxon>
        <taxon>Mytilinae</taxon>
        <taxon>Mytilus</taxon>
    </lineage>
</organism>
<feature type="transmembrane region" description="Helical" evidence="9">
    <location>
        <begin position="252"/>
        <end position="278"/>
    </location>
</feature>
<evidence type="ECO:0000256" key="4">
    <source>
        <dbReference type="ARBA" id="ARBA00022882"/>
    </source>
</evidence>